<reference evidence="2" key="1">
    <citation type="submission" date="2009-07" db="EMBL/GenBank/DDBJ databases">
        <authorList>
            <person name="Kropinski A.M."/>
            <person name="Villegas A."/>
            <person name="Lingohr E.J."/>
        </authorList>
    </citation>
    <scope>NUCLEOTIDE SEQUENCE [LARGE SCALE GENOMIC DNA]</scope>
</reference>
<evidence type="ECO:0000313" key="1">
    <source>
        <dbReference type="EMBL" id="ACV50166.1"/>
    </source>
</evidence>
<dbReference type="GeneID" id="8684092"/>
<organism evidence="1 2">
    <name type="scientific">Delftia phage PhiW-14</name>
    <name type="common">Deftia acidovorans bacteriophage phiW-14</name>
    <dbReference type="NCBI Taxonomy" id="665032"/>
    <lineage>
        <taxon>Viruses</taxon>
        <taxon>Duplodnaviria</taxon>
        <taxon>Heunggongvirae</taxon>
        <taxon>Uroviricota</taxon>
        <taxon>Caudoviricetes</taxon>
        <taxon>Ionavirus</taxon>
        <taxon>Ionavirus W14</taxon>
    </lineage>
</organism>
<name>C9DGB5_BPW14</name>
<keyword evidence="2" id="KW-1185">Reference proteome</keyword>
<sequence>MTTYINIKKPKLLAFGQLDPGDQFMMFNVPHLKLKIQEAQRYNCVDCTNGIAKTVGAGQLVQPIKEVHYNAEEIIE</sequence>
<protein>
    <submittedName>
        <fullName evidence="1">Uncharacterized protein</fullName>
    </submittedName>
</protein>
<evidence type="ECO:0000313" key="2">
    <source>
        <dbReference type="Proteomes" id="UP000008986"/>
    </source>
</evidence>
<dbReference type="EMBL" id="GQ357915">
    <property type="protein sequence ID" value="ACV50166.1"/>
    <property type="molecule type" value="Genomic_DNA"/>
</dbReference>
<organismHost>
    <name type="scientific">Delftia acidovorans</name>
    <name type="common">Pseudomonas acidovorans</name>
    <name type="synonym">Comamonas acidovorans</name>
    <dbReference type="NCBI Taxonomy" id="80866"/>
</organismHost>
<dbReference type="RefSeq" id="YP_003358998.1">
    <property type="nucleotide sequence ID" value="NC_013697.1"/>
</dbReference>
<dbReference type="KEGG" id="vg:8684092"/>
<accession>C9DGB5</accession>
<proteinExistence type="predicted"/>
<dbReference type="Proteomes" id="UP000008986">
    <property type="component" value="Segment"/>
</dbReference>
<gene>
    <name evidence="1" type="primary">144</name>
</gene>